<dbReference type="Pfam" id="PF01411">
    <property type="entry name" value="tRNA-synt_2c"/>
    <property type="match status" value="1"/>
</dbReference>
<gene>
    <name evidence="2" type="ORF">PENTCL1PPCAC_8260</name>
</gene>
<keyword evidence="3" id="KW-1185">Reference proteome</keyword>
<name>A0AAV5T171_9BILA</name>
<dbReference type="Proteomes" id="UP001432027">
    <property type="component" value="Unassembled WGS sequence"/>
</dbReference>
<dbReference type="GO" id="GO:0005524">
    <property type="term" value="F:ATP binding"/>
    <property type="evidence" value="ECO:0007669"/>
    <property type="project" value="InterPro"/>
</dbReference>
<reference evidence="2" key="1">
    <citation type="submission" date="2023-10" db="EMBL/GenBank/DDBJ databases">
        <title>Genome assembly of Pristionchus species.</title>
        <authorList>
            <person name="Yoshida K."/>
            <person name="Sommer R.J."/>
        </authorList>
    </citation>
    <scope>NUCLEOTIDE SEQUENCE</scope>
    <source>
        <strain evidence="2">RS0144</strain>
    </source>
</reference>
<organism evidence="2 3">
    <name type="scientific">Pristionchus entomophagus</name>
    <dbReference type="NCBI Taxonomy" id="358040"/>
    <lineage>
        <taxon>Eukaryota</taxon>
        <taxon>Metazoa</taxon>
        <taxon>Ecdysozoa</taxon>
        <taxon>Nematoda</taxon>
        <taxon>Chromadorea</taxon>
        <taxon>Rhabditida</taxon>
        <taxon>Rhabditina</taxon>
        <taxon>Diplogasteromorpha</taxon>
        <taxon>Diplogasteroidea</taxon>
        <taxon>Neodiplogasteridae</taxon>
        <taxon>Pristionchus</taxon>
    </lineage>
</organism>
<dbReference type="SUPFAM" id="SSF55681">
    <property type="entry name" value="Class II aaRS and biotin synthetases"/>
    <property type="match status" value="1"/>
</dbReference>
<protein>
    <recommendedName>
        <fullName evidence="1">Alanyl-tRNA synthetase class IIc N-terminal domain-containing protein</fullName>
    </recommendedName>
</protein>
<evidence type="ECO:0000259" key="1">
    <source>
        <dbReference type="Pfam" id="PF01411"/>
    </source>
</evidence>
<dbReference type="EMBL" id="BTSX01000002">
    <property type="protein sequence ID" value="GMS86085.1"/>
    <property type="molecule type" value="Genomic_DNA"/>
</dbReference>
<proteinExistence type="predicted"/>
<dbReference type="InterPro" id="IPR018164">
    <property type="entry name" value="Ala-tRNA-synth_IIc_N"/>
</dbReference>
<dbReference type="GO" id="GO:0006419">
    <property type="term" value="P:alanyl-tRNA aminoacylation"/>
    <property type="evidence" value="ECO:0007669"/>
    <property type="project" value="InterPro"/>
</dbReference>
<dbReference type="Gene3D" id="3.30.930.10">
    <property type="entry name" value="Bira Bifunctional Protein, Domain 2"/>
    <property type="match status" value="1"/>
</dbReference>
<evidence type="ECO:0000313" key="2">
    <source>
        <dbReference type="EMBL" id="GMS86085.1"/>
    </source>
</evidence>
<feature type="non-terminal residue" evidence="2">
    <location>
        <position position="75"/>
    </location>
</feature>
<dbReference type="InterPro" id="IPR045864">
    <property type="entry name" value="aa-tRNA-synth_II/BPL/LPL"/>
</dbReference>
<accession>A0AAV5T171</accession>
<comment type="caution">
    <text evidence="2">The sequence shown here is derived from an EMBL/GenBank/DDBJ whole genome shotgun (WGS) entry which is preliminary data.</text>
</comment>
<feature type="domain" description="Alanyl-tRNA synthetase class IIc N-terminal" evidence="1">
    <location>
        <begin position="10"/>
        <end position="60"/>
    </location>
</feature>
<sequence length="75" mass="8547">MPVDASGNLHHLDFTELMGNVAFNNTYGKETACKLAWTFLTEVMGIPKESVMQNVYDVQNKFSIYDTDIFRPIVE</sequence>
<dbReference type="AlphaFoldDB" id="A0AAV5T171"/>
<evidence type="ECO:0000313" key="3">
    <source>
        <dbReference type="Proteomes" id="UP001432027"/>
    </source>
</evidence>
<dbReference type="GO" id="GO:0004813">
    <property type="term" value="F:alanine-tRNA ligase activity"/>
    <property type="evidence" value="ECO:0007669"/>
    <property type="project" value="InterPro"/>
</dbReference>